<protein>
    <submittedName>
        <fullName evidence="4">Zinc-ribbon domain-containing protein</fullName>
    </submittedName>
</protein>
<feature type="compositionally biased region" description="Low complexity" evidence="1">
    <location>
        <begin position="124"/>
        <end position="139"/>
    </location>
</feature>
<comment type="caution">
    <text evidence="4">The sequence shown here is derived from an EMBL/GenBank/DDBJ whole genome shotgun (WGS) entry which is preliminary data.</text>
</comment>
<evidence type="ECO:0000256" key="1">
    <source>
        <dbReference type="SAM" id="MobiDB-lite"/>
    </source>
</evidence>
<keyword evidence="2" id="KW-0812">Transmembrane</keyword>
<dbReference type="RefSeq" id="WP_204131862.1">
    <property type="nucleotide sequence ID" value="NZ_JAFDVD010000015.1"/>
</dbReference>
<dbReference type="EMBL" id="JAFDVD010000015">
    <property type="protein sequence ID" value="MBM6401387.1"/>
    <property type="molecule type" value="Genomic_DNA"/>
</dbReference>
<evidence type="ECO:0000259" key="3">
    <source>
        <dbReference type="Pfam" id="PF13240"/>
    </source>
</evidence>
<keyword evidence="2" id="KW-0472">Membrane</keyword>
<reference evidence="4" key="1">
    <citation type="submission" date="2021-02" db="EMBL/GenBank/DDBJ databases">
        <title>Phycicoccus sp. MQZ13P-5T, whole genome shotgun sequence.</title>
        <authorList>
            <person name="Tuo L."/>
        </authorList>
    </citation>
    <scope>NUCLEOTIDE SEQUENCE</scope>
    <source>
        <strain evidence="4">MQZ13P-5</strain>
    </source>
</reference>
<accession>A0ABS2CND2</accession>
<keyword evidence="5" id="KW-1185">Reference proteome</keyword>
<dbReference type="InterPro" id="IPR026870">
    <property type="entry name" value="Zinc_ribbon_dom"/>
</dbReference>
<feature type="compositionally biased region" description="Acidic residues" evidence="1">
    <location>
        <begin position="37"/>
        <end position="53"/>
    </location>
</feature>
<dbReference type="Pfam" id="PF13240">
    <property type="entry name" value="Zn_Ribbon_1"/>
    <property type="match status" value="1"/>
</dbReference>
<proteinExistence type="predicted"/>
<feature type="transmembrane region" description="Helical" evidence="2">
    <location>
        <begin position="95"/>
        <end position="116"/>
    </location>
</feature>
<feature type="compositionally biased region" description="Polar residues" evidence="1">
    <location>
        <begin position="140"/>
        <end position="162"/>
    </location>
</feature>
<feature type="region of interest" description="Disordered" evidence="1">
    <location>
        <begin position="28"/>
        <end position="91"/>
    </location>
</feature>
<feature type="region of interest" description="Disordered" evidence="1">
    <location>
        <begin position="121"/>
        <end position="165"/>
    </location>
</feature>
<evidence type="ECO:0000256" key="2">
    <source>
        <dbReference type="SAM" id="Phobius"/>
    </source>
</evidence>
<keyword evidence="2" id="KW-1133">Transmembrane helix</keyword>
<dbReference type="Proteomes" id="UP001430172">
    <property type="component" value="Unassembled WGS sequence"/>
</dbReference>
<sequence>MTCPECGATQADEARFCSRCGTALLARRDEEPLSPAGDDDPMPALDDTSDLDELLPFSQYPDVHRPGGGYPDRDDEHLAPAGGTGPGDPDSRRGCLGMVALAMVGLLMLAGLLWYFGSGDEPESPTAASPTASSTTAPSGQASLTDQPSASPTGPQPTQRASTAKKCGELEGGMTAWSGNEVTTCDFAIETARALQAAGGTLPATVTATSPVTKKDYEMTCANTTPVVCRGGTDALVYIDVAK</sequence>
<evidence type="ECO:0000313" key="4">
    <source>
        <dbReference type="EMBL" id="MBM6401387.1"/>
    </source>
</evidence>
<gene>
    <name evidence="4" type="ORF">JQN70_13390</name>
</gene>
<organism evidence="4 5">
    <name type="scientific">Phycicoccus sonneratiae</name>
    <dbReference type="NCBI Taxonomy" id="2807628"/>
    <lineage>
        <taxon>Bacteria</taxon>
        <taxon>Bacillati</taxon>
        <taxon>Actinomycetota</taxon>
        <taxon>Actinomycetes</taxon>
        <taxon>Micrococcales</taxon>
        <taxon>Intrasporangiaceae</taxon>
        <taxon>Phycicoccus</taxon>
    </lineage>
</organism>
<feature type="domain" description="Zinc-ribbon" evidence="3">
    <location>
        <begin position="3"/>
        <end position="24"/>
    </location>
</feature>
<name>A0ABS2CND2_9MICO</name>
<evidence type="ECO:0000313" key="5">
    <source>
        <dbReference type="Proteomes" id="UP001430172"/>
    </source>
</evidence>